<dbReference type="AlphaFoldDB" id="A0A0F4YI81"/>
<dbReference type="Proteomes" id="UP000053958">
    <property type="component" value="Unassembled WGS sequence"/>
</dbReference>
<feature type="region of interest" description="Disordered" evidence="1">
    <location>
        <begin position="216"/>
        <end position="235"/>
    </location>
</feature>
<dbReference type="RefSeq" id="XP_013323905.1">
    <property type="nucleotide sequence ID" value="XM_013468451.1"/>
</dbReference>
<feature type="compositionally biased region" description="Basic residues" evidence="1">
    <location>
        <begin position="195"/>
        <end position="209"/>
    </location>
</feature>
<organism evidence="2 3">
    <name type="scientific">Rasamsonia emersonii (strain ATCC 16479 / CBS 393.64 / IMI 116815)</name>
    <dbReference type="NCBI Taxonomy" id="1408163"/>
    <lineage>
        <taxon>Eukaryota</taxon>
        <taxon>Fungi</taxon>
        <taxon>Dikarya</taxon>
        <taxon>Ascomycota</taxon>
        <taxon>Pezizomycotina</taxon>
        <taxon>Eurotiomycetes</taxon>
        <taxon>Eurotiomycetidae</taxon>
        <taxon>Eurotiales</taxon>
        <taxon>Trichocomaceae</taxon>
        <taxon>Rasamsonia</taxon>
    </lineage>
</organism>
<evidence type="ECO:0000256" key="1">
    <source>
        <dbReference type="SAM" id="MobiDB-lite"/>
    </source>
</evidence>
<feature type="non-terminal residue" evidence="2">
    <location>
        <position position="1"/>
    </location>
</feature>
<reference evidence="2 3" key="1">
    <citation type="submission" date="2015-04" db="EMBL/GenBank/DDBJ databases">
        <authorList>
            <person name="Heijne W.H."/>
            <person name="Fedorova N.D."/>
            <person name="Nierman W.C."/>
            <person name="Vollebregt A.W."/>
            <person name="Zhao Z."/>
            <person name="Wu L."/>
            <person name="Kumar M."/>
            <person name="Stam H."/>
            <person name="van den Berg M.A."/>
            <person name="Pel H.J."/>
        </authorList>
    </citation>
    <scope>NUCLEOTIDE SEQUENCE [LARGE SCALE GENOMIC DNA]</scope>
    <source>
        <strain evidence="2 3">CBS 393.64</strain>
    </source>
</reference>
<evidence type="ECO:0000313" key="3">
    <source>
        <dbReference type="Proteomes" id="UP000053958"/>
    </source>
</evidence>
<evidence type="ECO:0000313" key="2">
    <source>
        <dbReference type="EMBL" id="KKA17293.1"/>
    </source>
</evidence>
<name>A0A0F4YI81_RASE3</name>
<gene>
    <name evidence="2" type="ORF">T310_8927</name>
</gene>
<dbReference type="EMBL" id="LASV01000675">
    <property type="protein sequence ID" value="KKA17293.1"/>
    <property type="molecule type" value="Genomic_DNA"/>
</dbReference>
<proteinExistence type="predicted"/>
<keyword evidence="3" id="KW-1185">Reference proteome</keyword>
<protein>
    <submittedName>
        <fullName evidence="2">Uncharacterized protein</fullName>
    </submittedName>
</protein>
<dbReference type="GeneID" id="25321029"/>
<feature type="region of interest" description="Disordered" evidence="1">
    <location>
        <begin position="187"/>
        <end position="211"/>
    </location>
</feature>
<comment type="caution">
    <text evidence="2">The sequence shown here is derived from an EMBL/GenBank/DDBJ whole genome shotgun (WGS) entry which is preliminary data.</text>
</comment>
<sequence length="243" mass="28497">TRFILRVGYHPVRRPHEIHLRHLSLHCRRPVSVDSSQRRLKMLDEPRRRRRPISHDIVSCQPAQHLHWHRFVHIPRRHIDENQLPHLFPSAHQHLGRLESVIAAGGPSPEDIRPLRLASTEFFHPCLNEIIHAKSHVAPGSQEGAVESEDAPSRSNLWELRIRRRRPTPVREEKEVFLRGLGIALKKNGEGDRGRTRRLHRSRRHRSRRQLQTSFNIGHRRSGRENRPGGPRSQAARALLQRW</sequence>
<accession>A0A0F4YI81</accession>